<dbReference type="SUPFAM" id="SSF52972">
    <property type="entry name" value="ITPase-like"/>
    <property type="match status" value="1"/>
</dbReference>
<dbReference type="EC" id="2.7.1.15" evidence="15"/>
<evidence type="ECO:0000256" key="3">
    <source>
        <dbReference type="ARBA" id="ARBA00022723"/>
    </source>
</evidence>
<evidence type="ECO:0000256" key="13">
    <source>
        <dbReference type="ARBA" id="ARBA00023277"/>
    </source>
</evidence>
<dbReference type="PANTHER" id="PTHR10584:SF166">
    <property type="entry name" value="RIBOKINASE"/>
    <property type="match status" value="1"/>
</dbReference>
<dbReference type="GO" id="GO:0036220">
    <property type="term" value="F:ITP diphosphatase activity"/>
    <property type="evidence" value="ECO:0007669"/>
    <property type="project" value="UniProtKB-UniRule"/>
</dbReference>
<feature type="binding site" evidence="15">
    <location>
        <position position="300"/>
    </location>
    <ligand>
        <name>K(+)</name>
        <dbReference type="ChEBI" id="CHEBI:29103"/>
    </ligand>
</feature>
<evidence type="ECO:0000313" key="18">
    <source>
        <dbReference type="EMBL" id="KAL3762057.1"/>
    </source>
</evidence>
<keyword evidence="13 15" id="KW-0119">Carbohydrate metabolism</keyword>
<comment type="caution">
    <text evidence="18">The sequence shown here is derived from an EMBL/GenBank/DDBJ whole genome shotgun (WGS) entry which is preliminary data.</text>
</comment>
<feature type="binding site" evidence="14">
    <location>
        <begin position="441"/>
        <end position="442"/>
    </location>
    <ligand>
        <name>ITP</name>
        <dbReference type="ChEBI" id="CHEBI:61402"/>
    </ligand>
</feature>
<feature type="domain" description="Carbohydrate kinase PfkB" evidence="17">
    <location>
        <begin position="15"/>
        <end position="348"/>
    </location>
</feature>
<dbReference type="CDD" id="cd01174">
    <property type="entry name" value="ribokinase"/>
    <property type="match status" value="1"/>
</dbReference>
<dbReference type="InterPro" id="IPR011877">
    <property type="entry name" value="Ribokinase"/>
</dbReference>
<feature type="active site" description="Proton acceptor" evidence="15">
    <location>
        <position position="306"/>
    </location>
</feature>
<feature type="binding site" evidence="15">
    <location>
        <position position="341"/>
    </location>
    <ligand>
        <name>K(+)</name>
        <dbReference type="ChEBI" id="CHEBI:29103"/>
    </ligand>
</feature>
<comment type="similarity">
    <text evidence="15">Belongs to the carbohydrate kinase PfkB family. Ribokinase subfamily.</text>
</comment>
<comment type="similarity">
    <text evidence="14 16">Belongs to the HAM1 NTPase family.</text>
</comment>
<keyword evidence="10 14" id="KW-0546">Nucleotide metabolism</keyword>
<keyword evidence="4 14" id="KW-0547">Nucleotide-binding</keyword>
<evidence type="ECO:0000256" key="11">
    <source>
        <dbReference type="ARBA" id="ARBA00023211"/>
    </source>
</evidence>
<reference evidence="18 19" key="1">
    <citation type="submission" date="2024-10" db="EMBL/GenBank/DDBJ databases">
        <title>Updated reference genomes for cyclostephanoid diatoms.</title>
        <authorList>
            <person name="Roberts W.R."/>
            <person name="Alverson A.J."/>
        </authorList>
    </citation>
    <scope>NUCLEOTIDE SEQUENCE [LARGE SCALE GENOMIC DNA]</scope>
    <source>
        <strain evidence="18 19">AJA232-27</strain>
    </source>
</reference>
<dbReference type="CDD" id="cd00515">
    <property type="entry name" value="HAM1"/>
    <property type="match status" value="1"/>
</dbReference>
<feature type="binding site" evidence="15">
    <location>
        <begin position="51"/>
        <end position="55"/>
    </location>
    <ligand>
        <name>substrate</name>
    </ligand>
</feature>
<feature type="binding site" evidence="15">
    <location>
        <position position="339"/>
    </location>
    <ligand>
        <name>K(+)</name>
        <dbReference type="ChEBI" id="CHEBI:29103"/>
    </ligand>
</feature>
<dbReference type="GO" id="GO:0005634">
    <property type="term" value="C:nucleus"/>
    <property type="evidence" value="ECO:0007669"/>
    <property type="project" value="UniProtKB-SubCell"/>
</dbReference>
<dbReference type="GO" id="GO:0046872">
    <property type="term" value="F:metal ion binding"/>
    <property type="evidence" value="ECO:0007669"/>
    <property type="project" value="UniProtKB-KW"/>
</dbReference>
<dbReference type="Gene3D" id="3.40.1190.20">
    <property type="match status" value="1"/>
</dbReference>
<feature type="binding site" evidence="14">
    <location>
        <position position="413"/>
    </location>
    <ligand>
        <name>Mg(2+)</name>
        <dbReference type="ChEBI" id="CHEBI:18420"/>
    </ligand>
</feature>
<dbReference type="GO" id="GO:0035870">
    <property type="term" value="F:dITP diphosphatase activity"/>
    <property type="evidence" value="ECO:0007669"/>
    <property type="project" value="UniProtKB-UniRule"/>
</dbReference>
<feature type="binding site" evidence="15">
    <location>
        <position position="302"/>
    </location>
    <ligand>
        <name>K(+)</name>
        <dbReference type="ChEBI" id="CHEBI:29103"/>
    </ligand>
</feature>
<evidence type="ECO:0000256" key="14">
    <source>
        <dbReference type="HAMAP-Rule" id="MF_03148"/>
    </source>
</evidence>
<accession>A0ABD3MEM0</accession>
<dbReference type="AlphaFoldDB" id="A0ABD3MEM0"/>
<dbReference type="HAMAP" id="MF_01987">
    <property type="entry name" value="Ribokinase"/>
    <property type="match status" value="1"/>
</dbReference>
<feature type="binding site" evidence="15">
    <location>
        <position position="345"/>
    </location>
    <ligand>
        <name>K(+)</name>
        <dbReference type="ChEBI" id="CHEBI:29103"/>
    </ligand>
</feature>
<evidence type="ECO:0000256" key="12">
    <source>
        <dbReference type="ARBA" id="ARBA00023242"/>
    </source>
</evidence>
<dbReference type="Gene3D" id="3.90.950.10">
    <property type="match status" value="1"/>
</dbReference>
<keyword evidence="11 14" id="KW-0464">Manganese</keyword>
<feature type="binding site" evidence="15">
    <location>
        <position position="306"/>
    </location>
    <ligand>
        <name>substrate</name>
    </ligand>
</feature>
<keyword evidence="19" id="KW-1185">Reference proteome</keyword>
<dbReference type="GO" id="GO:0019303">
    <property type="term" value="P:D-ribose catabolic process"/>
    <property type="evidence" value="ECO:0007669"/>
    <property type="project" value="UniProtKB-UniRule"/>
</dbReference>
<keyword evidence="6 14" id="KW-0378">Hydrolase</keyword>
<feature type="binding site" evidence="15">
    <location>
        <begin position="23"/>
        <end position="25"/>
    </location>
    <ligand>
        <name>substrate</name>
    </ligand>
</feature>
<keyword evidence="2 15" id="KW-0808">Transferase</keyword>
<dbReference type="GO" id="GO:0005737">
    <property type="term" value="C:cytoplasm"/>
    <property type="evidence" value="ECO:0007669"/>
    <property type="project" value="UniProtKB-SubCell"/>
</dbReference>
<dbReference type="Pfam" id="PF00294">
    <property type="entry name" value="PfkB"/>
    <property type="match status" value="1"/>
</dbReference>
<evidence type="ECO:0000313" key="19">
    <source>
        <dbReference type="Proteomes" id="UP001530293"/>
    </source>
</evidence>
<evidence type="ECO:0000256" key="4">
    <source>
        <dbReference type="ARBA" id="ARBA00022741"/>
    </source>
</evidence>
<dbReference type="GO" id="GO:0009117">
    <property type="term" value="P:nucleotide metabolic process"/>
    <property type="evidence" value="ECO:0007669"/>
    <property type="project" value="UniProtKB-KW"/>
</dbReference>
<evidence type="ECO:0000256" key="15">
    <source>
        <dbReference type="HAMAP-Rule" id="MF_03215"/>
    </source>
</evidence>
<evidence type="ECO:0000256" key="8">
    <source>
        <dbReference type="ARBA" id="ARBA00022842"/>
    </source>
</evidence>
<keyword evidence="7 15" id="KW-0067">ATP-binding</keyword>
<dbReference type="GO" id="GO:0005524">
    <property type="term" value="F:ATP binding"/>
    <property type="evidence" value="ECO:0007669"/>
    <property type="project" value="UniProtKB-UniRule"/>
</dbReference>
<dbReference type="SUPFAM" id="SSF53613">
    <property type="entry name" value="Ribokinase-like"/>
    <property type="match status" value="1"/>
</dbReference>
<dbReference type="InterPro" id="IPR002139">
    <property type="entry name" value="Ribo/fructo_kinase"/>
</dbReference>
<feature type="binding site" evidence="14">
    <location>
        <position position="441"/>
    </location>
    <ligand>
        <name>Mg(2+)</name>
        <dbReference type="ChEBI" id="CHEBI:18420"/>
    </ligand>
</feature>
<evidence type="ECO:0000256" key="7">
    <source>
        <dbReference type="ARBA" id="ARBA00022840"/>
    </source>
</evidence>
<feature type="binding site" evidence="15">
    <location>
        <begin position="305"/>
        <end position="306"/>
    </location>
    <ligand>
        <name>ATP</name>
        <dbReference type="ChEBI" id="CHEBI:30616"/>
    </ligand>
</feature>
<feature type="binding site" evidence="14">
    <location>
        <begin position="517"/>
        <end position="520"/>
    </location>
    <ligand>
        <name>ITP</name>
        <dbReference type="ChEBI" id="CHEBI:61402"/>
    </ligand>
</feature>
<feature type="binding site" evidence="14">
    <location>
        <position position="546"/>
    </location>
    <ligand>
        <name>ITP</name>
        <dbReference type="ChEBI" id="CHEBI:61402"/>
    </ligand>
</feature>
<dbReference type="EMBL" id="JALLBG020000143">
    <property type="protein sequence ID" value="KAL3762057.1"/>
    <property type="molecule type" value="Genomic_DNA"/>
</dbReference>
<keyword evidence="9 15" id="KW-0630">Potassium</keyword>
<dbReference type="InterPro" id="IPR029001">
    <property type="entry name" value="ITPase-like_fam"/>
</dbReference>
<feature type="binding site" evidence="15">
    <location>
        <position position="336"/>
    </location>
    <ligand>
        <name>K(+)</name>
        <dbReference type="ChEBI" id="CHEBI:29103"/>
    </ligand>
</feature>
<feature type="binding site" evidence="14">
    <location>
        <position position="425"/>
    </location>
    <ligand>
        <name>ITP</name>
        <dbReference type="ChEBI" id="CHEBI:61402"/>
    </ligand>
</feature>
<dbReference type="HAMAP" id="MF_03148">
    <property type="entry name" value="HAM1_NTPase"/>
    <property type="match status" value="1"/>
</dbReference>
<dbReference type="FunFam" id="3.90.950.10:FF:000009">
    <property type="entry name" value="Inosine triphosphate pyrophosphatase"/>
    <property type="match status" value="1"/>
</dbReference>
<protein>
    <recommendedName>
        <fullName evidence="14 15">Multifunctional fusion protein</fullName>
    </recommendedName>
    <domain>
        <recommendedName>
            <fullName evidence="14">Inosine triphosphate pyrophosphatase</fullName>
            <shortName evidence="14">ITPase</shortName>
            <shortName evidence="14">Inosine triphosphatase</shortName>
            <ecNumber evidence="14">3.6.1.66</ecNumber>
        </recommendedName>
        <alternativeName>
            <fullName evidence="14">Non-canonical purine NTP pyrophosphatase</fullName>
        </alternativeName>
        <alternativeName>
            <fullName evidence="14">Non-standard purine NTP pyrophosphatase</fullName>
        </alternativeName>
        <alternativeName>
            <fullName evidence="14">Nucleoside-triphosphate diphosphatase</fullName>
        </alternativeName>
        <alternativeName>
            <fullName evidence="14">Nucleoside-triphosphate pyrophosphatase</fullName>
        </alternativeName>
        <alternativeName>
            <fullName evidence="14">XTP/dITP diphosphatase</fullName>
            <shortName evidence="14">NTPase</shortName>
        </alternativeName>
    </domain>
    <domain>
        <recommendedName>
            <fullName evidence="15">Ribokinase</fullName>
            <shortName evidence="15">RK</shortName>
            <ecNumber evidence="15">2.7.1.15</ecNumber>
        </recommendedName>
    </domain>
</protein>
<feature type="binding site" evidence="15">
    <location>
        <position position="214"/>
    </location>
    <ligand>
        <name>ATP</name>
        <dbReference type="ChEBI" id="CHEBI:30616"/>
    </ligand>
</feature>
<gene>
    <name evidence="18" type="ORF">ACHAWU_002153</name>
</gene>
<comment type="caution">
    <text evidence="15">Lacks conserved residue(s) required for the propagation of feature annotation.</text>
</comment>
<sequence length="571" mass="61031">MLAEDVSSDVLPPGKVIVVGSLNQDLTTYAPSLPSPGQTILGTDFIITAGGKGANQAVAASSIGVVDETQGVHMIGRVGDDDMGHRILSKLLSNGVKLNESNSRAKGVHTGVASINVDTTSGQNTIVVAPGANMHLGKEEVETSMMDLLSGSDGGNCERAVVLVQLEIAPETALHALQSASKLGALTILNPAPAPKGWRLTNEWYSSIDILIPNETELASLCGLSSCELVTGEGEEAMAKALLEKGVRQGVIVTLGARGAMIVKKNEVSGPSGTESDDGIQTIMISEPVDLPCKSEPVVDAVGAGDAFCGALAAYLSRGIDLDKAACMSCGVASMSVRKRGAQESYPHADELPDCLRLESVFRGERGQEYQIPTRKKITFVTGNKNKLAEVQRLLSASSFAFDIDNFKLDLPELQGSPQDIAREKCKIASQQIKAAVFTEDTCLCFYGLNGLPGPYIKWFLNSLGHDGLNKLLCGFNNDRAYAQTIIAYSPGPGEEVQLFEGRTEGWIVPARGSKDFGWDPIFEPTEEEQGSGERKTYAEMTTDEKNAMSHRGRAFHKFREYLLLTSENSK</sequence>
<organism evidence="18 19">
    <name type="scientific">Discostella pseudostelligera</name>
    <dbReference type="NCBI Taxonomy" id="259834"/>
    <lineage>
        <taxon>Eukaryota</taxon>
        <taxon>Sar</taxon>
        <taxon>Stramenopiles</taxon>
        <taxon>Ochrophyta</taxon>
        <taxon>Bacillariophyta</taxon>
        <taxon>Coscinodiscophyceae</taxon>
        <taxon>Thalassiosirophycidae</taxon>
        <taxon>Stephanodiscales</taxon>
        <taxon>Stephanodiscaceae</taxon>
        <taxon>Discostella</taxon>
    </lineage>
</organism>
<keyword evidence="5 15" id="KW-0418">Kinase</keyword>
<feature type="binding site" evidence="14">
    <location>
        <begin position="551"/>
        <end position="552"/>
    </location>
    <ligand>
        <name>ITP</name>
        <dbReference type="ChEBI" id="CHEBI:61402"/>
    </ligand>
</feature>
<dbReference type="GO" id="GO:0036222">
    <property type="term" value="F:XTP diphosphatase activity"/>
    <property type="evidence" value="ECO:0007669"/>
    <property type="project" value="UniProtKB-UniRule"/>
</dbReference>
<comment type="function">
    <text evidence="14">Pyrophosphatase that hydrolyzes non-canonical purine nucleotides such as inosine triphosphate (ITP), deoxyinosine triphosphate (dITP) or xanthosine 5'-triphosphate (XTP) to their respective monophosphate derivatives. The enzyme does not distinguish between the deoxy- and ribose forms. Probably excludes non-canonical purines from RNA and DNA precursor pools, thus preventing their incorporation into RNA and DNA and avoiding chromosomal lesions.</text>
</comment>
<proteinExistence type="inferred from homology"/>
<keyword evidence="8 14" id="KW-0460">Magnesium</keyword>
<dbReference type="GO" id="GO:0004747">
    <property type="term" value="F:ribokinase activity"/>
    <property type="evidence" value="ECO:0007669"/>
    <property type="project" value="UniProtKB-UniRule"/>
</dbReference>
<dbReference type="InterPro" id="IPR011611">
    <property type="entry name" value="PfkB_dom"/>
</dbReference>
<comment type="catalytic activity">
    <reaction evidence="15">
        <text>D-ribose + ATP = D-ribose 5-phosphate + ADP + H(+)</text>
        <dbReference type="Rhea" id="RHEA:13697"/>
        <dbReference type="ChEBI" id="CHEBI:15378"/>
        <dbReference type="ChEBI" id="CHEBI:30616"/>
        <dbReference type="ChEBI" id="CHEBI:47013"/>
        <dbReference type="ChEBI" id="CHEBI:78346"/>
        <dbReference type="ChEBI" id="CHEBI:456216"/>
        <dbReference type="EC" id="2.7.1.15"/>
    </reaction>
</comment>
<keyword evidence="1 14" id="KW-0963">Cytoplasm</keyword>
<evidence type="ECO:0000256" key="16">
    <source>
        <dbReference type="RuleBase" id="RU003781"/>
    </source>
</evidence>
<evidence type="ECO:0000256" key="9">
    <source>
        <dbReference type="ARBA" id="ARBA00022958"/>
    </source>
</evidence>
<comment type="catalytic activity">
    <reaction evidence="14">
        <text>dITP + H2O = dIMP + diphosphate + H(+)</text>
        <dbReference type="Rhea" id="RHEA:28342"/>
        <dbReference type="ChEBI" id="CHEBI:15377"/>
        <dbReference type="ChEBI" id="CHEBI:15378"/>
        <dbReference type="ChEBI" id="CHEBI:33019"/>
        <dbReference type="ChEBI" id="CHEBI:61194"/>
        <dbReference type="ChEBI" id="CHEBI:61382"/>
        <dbReference type="EC" id="3.6.1.66"/>
    </reaction>
</comment>
<comment type="cofactor">
    <cofactor evidence="14">
        <name>Mg(2+)</name>
        <dbReference type="ChEBI" id="CHEBI:18420"/>
    </cofactor>
    <cofactor evidence="14">
        <name>Mn(2+)</name>
        <dbReference type="ChEBI" id="CHEBI:29035"/>
    </cofactor>
    <text evidence="14">Binds 1 divalent metal cation per subunit; can use either Mg(2+) or Mn(2+).</text>
</comment>
<evidence type="ECO:0000259" key="17">
    <source>
        <dbReference type="Pfam" id="PF00294"/>
    </source>
</evidence>
<dbReference type="GO" id="GO:0009204">
    <property type="term" value="P:deoxyribonucleoside triphosphate catabolic process"/>
    <property type="evidence" value="ECO:0007669"/>
    <property type="project" value="UniProtKB-UniRule"/>
</dbReference>
<dbReference type="NCBIfam" id="TIGR00042">
    <property type="entry name" value="RdgB/HAM1 family non-canonical purine NTP pyrophosphatase"/>
    <property type="match status" value="1"/>
</dbReference>
<feature type="binding site" evidence="15">
    <location>
        <begin position="254"/>
        <end position="259"/>
    </location>
    <ligand>
        <name>ATP</name>
        <dbReference type="ChEBI" id="CHEBI:30616"/>
    </ligand>
</feature>
<dbReference type="InterPro" id="IPR029056">
    <property type="entry name" value="Ribokinase-like"/>
</dbReference>
<feature type="binding site" evidence="15">
    <location>
        <position position="282"/>
    </location>
    <ligand>
        <name>ATP</name>
        <dbReference type="ChEBI" id="CHEBI:30616"/>
    </ligand>
</feature>
<dbReference type="Pfam" id="PF01725">
    <property type="entry name" value="Ham1p_like"/>
    <property type="match status" value="1"/>
</dbReference>
<feature type="binding site" evidence="15">
    <location>
        <position position="167"/>
    </location>
    <ligand>
        <name>substrate</name>
    </ligand>
</feature>
<dbReference type="InterPro" id="IPR027502">
    <property type="entry name" value="ITPase"/>
</dbReference>
<evidence type="ECO:0000256" key="5">
    <source>
        <dbReference type="ARBA" id="ARBA00022777"/>
    </source>
</evidence>
<dbReference type="PRINTS" id="PR00990">
    <property type="entry name" value="RIBOKINASE"/>
</dbReference>
<name>A0ABD3MEM0_9STRA</name>
<keyword evidence="3 14" id="KW-0479">Metal-binding</keyword>
<comment type="subcellular location">
    <subcellularLocation>
        <location evidence="15">Cytoplasm</location>
    </subcellularLocation>
    <subcellularLocation>
        <location evidence="15">Nucleus</location>
    </subcellularLocation>
</comment>
<comment type="cofactor">
    <cofactor evidence="15">
        <name>Mg(2+)</name>
        <dbReference type="ChEBI" id="CHEBI:18420"/>
    </cofactor>
    <text evidence="15">Requires a divalent cation, most likely magnesium in vivo, as an electrophilic catalyst to aid phosphoryl group transfer. It is the chelate of the metal and the nucleotide that is the actual substrate.</text>
</comment>
<keyword evidence="12 15" id="KW-0539">Nucleus</keyword>
<evidence type="ECO:0000256" key="2">
    <source>
        <dbReference type="ARBA" id="ARBA00022679"/>
    </source>
</evidence>
<feature type="binding site" evidence="14">
    <location>
        <begin position="382"/>
        <end position="387"/>
    </location>
    <ligand>
        <name>ITP</name>
        <dbReference type="ChEBI" id="CHEBI:61402"/>
    </ligand>
</feature>
<dbReference type="InterPro" id="IPR002637">
    <property type="entry name" value="RdgB/HAM1"/>
</dbReference>
<dbReference type="PANTHER" id="PTHR10584">
    <property type="entry name" value="SUGAR KINASE"/>
    <property type="match status" value="1"/>
</dbReference>
<comment type="catalytic activity">
    <reaction evidence="14">
        <text>ITP + H2O = IMP + diphosphate + H(+)</text>
        <dbReference type="Rhea" id="RHEA:29399"/>
        <dbReference type="ChEBI" id="CHEBI:15377"/>
        <dbReference type="ChEBI" id="CHEBI:15378"/>
        <dbReference type="ChEBI" id="CHEBI:33019"/>
        <dbReference type="ChEBI" id="CHEBI:58053"/>
        <dbReference type="ChEBI" id="CHEBI:61402"/>
        <dbReference type="EC" id="3.6.1.66"/>
    </reaction>
</comment>
<dbReference type="Proteomes" id="UP001530293">
    <property type="component" value="Unassembled WGS sequence"/>
</dbReference>
<dbReference type="EC" id="3.6.1.66" evidence="14"/>
<comment type="pathway">
    <text evidence="15">Carbohydrate metabolism; D-ribose degradation; D-ribose 5-phosphate from beta-D-ribopyranose: step 2/2.</text>
</comment>
<comment type="function">
    <text evidence="15">Catalyzes the phosphorylation of ribose at O-5 in a reaction requiring ATP and magnesium. The resulting D-ribose-5-phosphate can then be used either for sythesis of nucleotides, histidine, and tryptophan, or as a component of the pentose phosphate pathway.</text>
</comment>
<evidence type="ECO:0000256" key="1">
    <source>
        <dbReference type="ARBA" id="ARBA00022490"/>
    </source>
</evidence>
<evidence type="ECO:0000256" key="10">
    <source>
        <dbReference type="ARBA" id="ARBA00023080"/>
    </source>
</evidence>
<comment type="activity regulation">
    <text evidence="15">Activated by a monovalent cation that binds near, but not in, the active site. The most likely occupant of the site in vivo is potassium. Ion binding induces a conformational change that may alter substrate affinity.</text>
</comment>
<evidence type="ECO:0000256" key="6">
    <source>
        <dbReference type="ARBA" id="ARBA00022801"/>
    </source>
</evidence>
<comment type="catalytic activity">
    <reaction evidence="14">
        <text>XTP + H2O = XMP + diphosphate + H(+)</text>
        <dbReference type="Rhea" id="RHEA:28610"/>
        <dbReference type="ChEBI" id="CHEBI:15377"/>
        <dbReference type="ChEBI" id="CHEBI:15378"/>
        <dbReference type="ChEBI" id="CHEBI:33019"/>
        <dbReference type="ChEBI" id="CHEBI:57464"/>
        <dbReference type="ChEBI" id="CHEBI:61314"/>
        <dbReference type="EC" id="3.6.1.66"/>
    </reaction>
</comment>
<comment type="subunit">
    <text evidence="14">Homodimer.</text>
</comment>